<gene>
    <name evidence="6" type="ORF">B1812_02770</name>
</gene>
<dbReference type="OrthoDB" id="3525895at2"/>
<dbReference type="InterPro" id="IPR036390">
    <property type="entry name" value="WH_DNA-bd_sf"/>
</dbReference>
<protein>
    <recommendedName>
        <fullName evidence="8">Crp/Fnr family transcriptional regulator</fullName>
    </recommendedName>
</protein>
<keyword evidence="3" id="KW-0804">Transcription</keyword>
<dbReference type="EMBL" id="CP019948">
    <property type="protein sequence ID" value="ARN80185.1"/>
    <property type="molecule type" value="Genomic_DNA"/>
</dbReference>
<evidence type="ECO:0000259" key="5">
    <source>
        <dbReference type="PROSITE" id="PS51063"/>
    </source>
</evidence>
<dbReference type="SMART" id="SM00100">
    <property type="entry name" value="cNMP"/>
    <property type="match status" value="1"/>
</dbReference>
<name>A0A1W6MRI8_9HYPH</name>
<dbReference type="KEGG" id="mbry:B1812_02770"/>
<dbReference type="PANTHER" id="PTHR24567">
    <property type="entry name" value="CRP FAMILY TRANSCRIPTIONAL REGULATORY PROTEIN"/>
    <property type="match status" value="1"/>
</dbReference>
<dbReference type="Pfam" id="PF13545">
    <property type="entry name" value="HTH_Crp_2"/>
    <property type="match status" value="1"/>
</dbReference>
<dbReference type="InterPro" id="IPR000595">
    <property type="entry name" value="cNMP-bd_dom"/>
</dbReference>
<dbReference type="Gene3D" id="2.60.120.10">
    <property type="entry name" value="Jelly Rolls"/>
    <property type="match status" value="1"/>
</dbReference>
<dbReference type="STRING" id="655015.B1812_02770"/>
<dbReference type="InterPro" id="IPR036388">
    <property type="entry name" value="WH-like_DNA-bd_sf"/>
</dbReference>
<reference evidence="6 7" key="1">
    <citation type="submission" date="2017-02" db="EMBL/GenBank/DDBJ databases">
        <authorList>
            <person name="Peterson S.W."/>
        </authorList>
    </citation>
    <scope>NUCLEOTIDE SEQUENCE [LARGE SCALE GENOMIC DNA]</scope>
    <source>
        <strain evidence="6 7">S285</strain>
    </source>
</reference>
<accession>A0A1W6MRI8</accession>
<evidence type="ECO:0008006" key="8">
    <source>
        <dbReference type="Google" id="ProtNLM"/>
    </source>
</evidence>
<keyword evidence="1" id="KW-0805">Transcription regulation</keyword>
<dbReference type="InterPro" id="IPR018488">
    <property type="entry name" value="cNMP-bd_CS"/>
</dbReference>
<dbReference type="Gene3D" id="1.10.10.10">
    <property type="entry name" value="Winged helix-like DNA-binding domain superfamily/Winged helix DNA-binding domain"/>
    <property type="match status" value="1"/>
</dbReference>
<dbReference type="InterPro" id="IPR012318">
    <property type="entry name" value="HTH_CRP"/>
</dbReference>
<feature type="domain" description="HTH crp-type" evidence="5">
    <location>
        <begin position="150"/>
        <end position="223"/>
    </location>
</feature>
<dbReference type="GO" id="GO:0003700">
    <property type="term" value="F:DNA-binding transcription factor activity"/>
    <property type="evidence" value="ECO:0007669"/>
    <property type="project" value="TreeGrafter"/>
</dbReference>
<dbReference type="SUPFAM" id="SSF46785">
    <property type="entry name" value="Winged helix' DNA-binding domain"/>
    <property type="match status" value="1"/>
</dbReference>
<evidence type="ECO:0000256" key="1">
    <source>
        <dbReference type="ARBA" id="ARBA00023015"/>
    </source>
</evidence>
<dbReference type="PANTHER" id="PTHR24567:SF74">
    <property type="entry name" value="HTH-TYPE TRANSCRIPTIONAL REGULATOR ARCR"/>
    <property type="match status" value="1"/>
</dbReference>
<dbReference type="CDD" id="cd00038">
    <property type="entry name" value="CAP_ED"/>
    <property type="match status" value="1"/>
</dbReference>
<organism evidence="6 7">
    <name type="scientific">Methylocystis bryophila</name>
    <dbReference type="NCBI Taxonomy" id="655015"/>
    <lineage>
        <taxon>Bacteria</taxon>
        <taxon>Pseudomonadati</taxon>
        <taxon>Pseudomonadota</taxon>
        <taxon>Alphaproteobacteria</taxon>
        <taxon>Hyphomicrobiales</taxon>
        <taxon>Methylocystaceae</taxon>
        <taxon>Methylocystis</taxon>
    </lineage>
</organism>
<sequence length="239" mass="26114">MSEVERIFPLLAASPLFGVAEPEALRACAAGFRRVDFAKNEMLFSRGDPADHIYIVLEGRVRLSIGTAEGKELSFQIAGPGDLFGEIGVLDGETRSAEATAVDATTAYQLEKAEFQRLRREHSSLSESVIRFLCRRLRTVSDKLEIIVLYSLEARLARFLLSALEGQPEAAGRRIPLALGYSQSELAQLLGASRPKLNAALGSLEKAGAIKRTQDRLFCDRALLTNIAESEGPPAVRKQ</sequence>
<dbReference type="PROSITE" id="PS50042">
    <property type="entry name" value="CNMP_BINDING_3"/>
    <property type="match status" value="1"/>
</dbReference>
<dbReference type="Proteomes" id="UP000193978">
    <property type="component" value="Chromosome"/>
</dbReference>
<dbReference type="InterPro" id="IPR018490">
    <property type="entry name" value="cNMP-bd_dom_sf"/>
</dbReference>
<dbReference type="Pfam" id="PF00027">
    <property type="entry name" value="cNMP_binding"/>
    <property type="match status" value="1"/>
</dbReference>
<dbReference type="PROSITE" id="PS51063">
    <property type="entry name" value="HTH_CRP_2"/>
    <property type="match status" value="1"/>
</dbReference>
<evidence type="ECO:0000256" key="2">
    <source>
        <dbReference type="ARBA" id="ARBA00023125"/>
    </source>
</evidence>
<dbReference type="GO" id="GO:0003677">
    <property type="term" value="F:DNA binding"/>
    <property type="evidence" value="ECO:0007669"/>
    <property type="project" value="UniProtKB-KW"/>
</dbReference>
<keyword evidence="2" id="KW-0238">DNA-binding</keyword>
<evidence type="ECO:0000313" key="7">
    <source>
        <dbReference type="Proteomes" id="UP000193978"/>
    </source>
</evidence>
<dbReference type="PROSITE" id="PS00889">
    <property type="entry name" value="CNMP_BINDING_2"/>
    <property type="match status" value="1"/>
</dbReference>
<dbReference type="SUPFAM" id="SSF51206">
    <property type="entry name" value="cAMP-binding domain-like"/>
    <property type="match status" value="1"/>
</dbReference>
<proteinExistence type="predicted"/>
<dbReference type="InterPro" id="IPR050397">
    <property type="entry name" value="Env_Response_Regulators"/>
</dbReference>
<dbReference type="RefSeq" id="WP_158658565.1">
    <property type="nucleotide sequence ID" value="NZ_AP027149.1"/>
</dbReference>
<feature type="domain" description="Cyclic nucleotide-binding" evidence="4">
    <location>
        <begin position="16"/>
        <end position="118"/>
    </location>
</feature>
<dbReference type="GO" id="GO:0005829">
    <property type="term" value="C:cytosol"/>
    <property type="evidence" value="ECO:0007669"/>
    <property type="project" value="TreeGrafter"/>
</dbReference>
<dbReference type="AlphaFoldDB" id="A0A1W6MRI8"/>
<dbReference type="InterPro" id="IPR014710">
    <property type="entry name" value="RmlC-like_jellyroll"/>
</dbReference>
<evidence type="ECO:0000259" key="4">
    <source>
        <dbReference type="PROSITE" id="PS50042"/>
    </source>
</evidence>
<keyword evidence="7" id="KW-1185">Reference proteome</keyword>
<evidence type="ECO:0000256" key="3">
    <source>
        <dbReference type="ARBA" id="ARBA00023163"/>
    </source>
</evidence>
<evidence type="ECO:0000313" key="6">
    <source>
        <dbReference type="EMBL" id="ARN80185.1"/>
    </source>
</evidence>